<dbReference type="GO" id="GO:0006729">
    <property type="term" value="P:tetrahydrobiopterin biosynthetic process"/>
    <property type="evidence" value="ECO:0007669"/>
    <property type="project" value="InterPro"/>
</dbReference>
<evidence type="ECO:0000256" key="4">
    <source>
        <dbReference type="ARBA" id="ARBA00023239"/>
    </source>
</evidence>
<comment type="caution">
    <text evidence="5">The sequence shown here is derived from an EMBL/GenBank/DDBJ whole genome shotgun (WGS) entry which is preliminary data.</text>
</comment>
<dbReference type="InterPro" id="IPR050376">
    <property type="entry name" value="Pterin-4-alpha-carb_dehyd"/>
</dbReference>
<dbReference type="SUPFAM" id="SSF55248">
    <property type="entry name" value="PCD-like"/>
    <property type="match status" value="1"/>
</dbReference>
<proteinExistence type="inferred from homology"/>
<dbReference type="PANTHER" id="PTHR42805">
    <property type="entry name" value="PTERIN-4-ALPHA-CARBINOLAMINE DEHYDRATASE-RELATED"/>
    <property type="match status" value="1"/>
</dbReference>
<name>X1R8W6_9ZZZZ</name>
<dbReference type="EC" id="4.2.1.96" evidence="3"/>
<dbReference type="PANTHER" id="PTHR42805:SF1">
    <property type="entry name" value="PTERIN-4-ALPHA-CARBINOLAMINE DEHYDRATASE-RELATED"/>
    <property type="match status" value="1"/>
</dbReference>
<reference evidence="5" key="1">
    <citation type="journal article" date="2014" name="Front. Microbiol.">
        <title>High frequency of phylogenetically diverse reductive dehalogenase-homologous genes in deep subseafloor sedimentary metagenomes.</title>
        <authorList>
            <person name="Kawai M."/>
            <person name="Futagami T."/>
            <person name="Toyoda A."/>
            <person name="Takaki Y."/>
            <person name="Nishi S."/>
            <person name="Hori S."/>
            <person name="Arai W."/>
            <person name="Tsubouchi T."/>
            <person name="Morono Y."/>
            <person name="Uchiyama I."/>
            <person name="Ito T."/>
            <person name="Fujiyama A."/>
            <person name="Inagaki F."/>
            <person name="Takami H."/>
        </authorList>
    </citation>
    <scope>NUCLEOTIDE SEQUENCE</scope>
    <source>
        <strain evidence="5">Expedition CK06-06</strain>
    </source>
</reference>
<feature type="non-terminal residue" evidence="5">
    <location>
        <position position="1"/>
    </location>
</feature>
<comment type="similarity">
    <text evidence="2">Belongs to the pterin-4-alpha-carbinolamine dehydratase family.</text>
</comment>
<gene>
    <name evidence="5" type="ORF">S12H4_07385</name>
</gene>
<dbReference type="CDD" id="cd00913">
    <property type="entry name" value="PCD_DCoH_subfamily_a"/>
    <property type="match status" value="1"/>
</dbReference>
<dbReference type="AlphaFoldDB" id="X1R8W6"/>
<evidence type="ECO:0000313" key="5">
    <source>
        <dbReference type="EMBL" id="GAI59595.1"/>
    </source>
</evidence>
<sequence length="121" mass="14233">FMSSLYIMKCIACRGGEPPLTRGEIEEYLPQVPDWNLEKHNGTYRIERSFRFPNFAQALEYINKIGALAEKEGHHPSLLTEWGRVTVTWWTHKIRGLHRNDFIMAAKSEKVYRELQLVEQN</sequence>
<organism evidence="5">
    <name type="scientific">marine sediment metagenome</name>
    <dbReference type="NCBI Taxonomy" id="412755"/>
    <lineage>
        <taxon>unclassified sequences</taxon>
        <taxon>metagenomes</taxon>
        <taxon>ecological metagenomes</taxon>
    </lineage>
</organism>
<comment type="catalytic activity">
    <reaction evidence="1">
        <text>(4aS,6R)-4a-hydroxy-L-erythro-5,6,7,8-tetrahydrobiopterin = (6R)-L-erythro-6,7-dihydrobiopterin + H2O</text>
        <dbReference type="Rhea" id="RHEA:11920"/>
        <dbReference type="ChEBI" id="CHEBI:15377"/>
        <dbReference type="ChEBI" id="CHEBI:15642"/>
        <dbReference type="ChEBI" id="CHEBI:43120"/>
        <dbReference type="EC" id="4.2.1.96"/>
    </reaction>
</comment>
<dbReference type="InterPro" id="IPR036428">
    <property type="entry name" value="PCD_sf"/>
</dbReference>
<dbReference type="Gene3D" id="3.30.1360.20">
    <property type="entry name" value="Transcriptional coactivator/pterin dehydratase"/>
    <property type="match status" value="1"/>
</dbReference>
<dbReference type="GO" id="GO:0008124">
    <property type="term" value="F:4-alpha-hydroxytetrahydrobiopterin dehydratase activity"/>
    <property type="evidence" value="ECO:0007669"/>
    <property type="project" value="UniProtKB-EC"/>
</dbReference>
<dbReference type="Pfam" id="PF01329">
    <property type="entry name" value="Pterin_4a"/>
    <property type="match status" value="1"/>
</dbReference>
<protein>
    <recommendedName>
        <fullName evidence="3">4a-hydroxytetrahydrobiopterin dehydratase</fullName>
        <ecNumber evidence="3">4.2.1.96</ecNumber>
    </recommendedName>
</protein>
<evidence type="ECO:0000256" key="2">
    <source>
        <dbReference type="ARBA" id="ARBA00006472"/>
    </source>
</evidence>
<accession>X1R8W6</accession>
<dbReference type="NCBIfam" id="NF002016">
    <property type="entry name" value="PRK00823.1-1"/>
    <property type="match status" value="1"/>
</dbReference>
<evidence type="ECO:0000256" key="3">
    <source>
        <dbReference type="ARBA" id="ARBA00013252"/>
    </source>
</evidence>
<evidence type="ECO:0000256" key="1">
    <source>
        <dbReference type="ARBA" id="ARBA00001554"/>
    </source>
</evidence>
<keyword evidence="4" id="KW-0456">Lyase</keyword>
<dbReference type="InterPro" id="IPR001533">
    <property type="entry name" value="Pterin_deHydtase"/>
</dbReference>
<dbReference type="HAMAP" id="MF_00434">
    <property type="entry name" value="Pterin_4_alpha"/>
    <property type="match status" value="1"/>
</dbReference>
<dbReference type="EMBL" id="BARW01002719">
    <property type="protein sequence ID" value="GAI59595.1"/>
    <property type="molecule type" value="Genomic_DNA"/>
</dbReference>